<dbReference type="EMBL" id="CP059399">
    <property type="protein sequence ID" value="QLY30448.1"/>
    <property type="molecule type" value="Genomic_DNA"/>
</dbReference>
<dbReference type="AlphaFoldDB" id="A0A7D6Z9N4"/>
<dbReference type="RefSeq" id="WP_181581646.1">
    <property type="nucleotide sequence ID" value="NZ_CP059399.1"/>
</dbReference>
<accession>A0A7D6Z9N4</accession>
<protein>
    <submittedName>
        <fullName evidence="1">Uncharacterized protein</fullName>
    </submittedName>
</protein>
<gene>
    <name evidence="1" type="ORF">H0264_35925</name>
</gene>
<dbReference type="Proteomes" id="UP000515512">
    <property type="component" value="Chromosome"/>
</dbReference>
<keyword evidence="2" id="KW-1185">Reference proteome</keyword>
<dbReference type="KEGG" id="nhu:H0264_35925"/>
<organism evidence="1 2">
    <name type="scientific">Nocardia huaxiensis</name>
    <dbReference type="NCBI Taxonomy" id="2755382"/>
    <lineage>
        <taxon>Bacteria</taxon>
        <taxon>Bacillati</taxon>
        <taxon>Actinomycetota</taxon>
        <taxon>Actinomycetes</taxon>
        <taxon>Mycobacteriales</taxon>
        <taxon>Nocardiaceae</taxon>
        <taxon>Nocardia</taxon>
    </lineage>
</organism>
<evidence type="ECO:0000313" key="2">
    <source>
        <dbReference type="Proteomes" id="UP000515512"/>
    </source>
</evidence>
<sequence length="51" mass="5526">MFESCCSPHESAHLLRARYGLPIEMFADRPLVTVGPAIAALDLSPTARRTG</sequence>
<name>A0A7D6Z9N4_9NOCA</name>
<evidence type="ECO:0000313" key="1">
    <source>
        <dbReference type="EMBL" id="QLY30448.1"/>
    </source>
</evidence>
<proteinExistence type="predicted"/>
<reference evidence="1 2" key="1">
    <citation type="submission" date="2020-07" db="EMBL/GenBank/DDBJ databases">
        <authorList>
            <person name="Zhuang K."/>
            <person name="Ran Y."/>
        </authorList>
    </citation>
    <scope>NUCLEOTIDE SEQUENCE [LARGE SCALE GENOMIC DNA]</scope>
    <source>
        <strain evidence="1 2">WCH-YHL-001</strain>
    </source>
</reference>